<dbReference type="GO" id="GO:0008296">
    <property type="term" value="F:3'-5'-DNA exonuclease activity"/>
    <property type="evidence" value="ECO:0007669"/>
    <property type="project" value="TreeGrafter"/>
</dbReference>
<dbReference type="InterPro" id="IPR050891">
    <property type="entry name" value="TatD-type_Hydrolase"/>
</dbReference>
<dbReference type="Proteomes" id="UP000756132">
    <property type="component" value="Chromosome 5"/>
</dbReference>
<dbReference type="Gene3D" id="3.20.20.140">
    <property type="entry name" value="Metal-dependent hydrolases"/>
    <property type="match status" value="1"/>
</dbReference>
<name>A0A9Q8LJ71_PASFU</name>
<evidence type="ECO:0000256" key="1">
    <source>
        <dbReference type="ARBA" id="ARBA00009275"/>
    </source>
</evidence>
<reference evidence="5" key="1">
    <citation type="submission" date="2021-12" db="EMBL/GenBank/DDBJ databases">
        <authorList>
            <person name="Zaccaron A."/>
            <person name="Stergiopoulos I."/>
        </authorList>
    </citation>
    <scope>NUCLEOTIDE SEQUENCE</scope>
    <source>
        <strain evidence="5">Race5_Kim</strain>
    </source>
</reference>
<dbReference type="GO" id="GO:0046872">
    <property type="term" value="F:metal ion binding"/>
    <property type="evidence" value="ECO:0007669"/>
    <property type="project" value="UniProtKB-KW"/>
</dbReference>
<dbReference type="AlphaFoldDB" id="A0A9Q8LJ71"/>
<dbReference type="SUPFAM" id="SSF51556">
    <property type="entry name" value="Metallo-dependent hydrolases"/>
    <property type="match status" value="1"/>
</dbReference>
<dbReference type="GeneID" id="71985826"/>
<dbReference type="EMBL" id="CP090167">
    <property type="protein sequence ID" value="UJO18370.1"/>
    <property type="molecule type" value="Genomic_DNA"/>
</dbReference>
<comment type="similarity">
    <text evidence="1">Belongs to the metallo-dependent hydrolases superfamily. TatD-type hydrolase family.</text>
</comment>
<gene>
    <name evidence="5" type="ORF">CLAFUR5_05948</name>
</gene>
<dbReference type="RefSeq" id="XP_047762736.1">
    <property type="nucleotide sequence ID" value="XM_047905096.1"/>
</dbReference>
<evidence type="ECO:0000256" key="3">
    <source>
        <dbReference type="ARBA" id="ARBA00022723"/>
    </source>
</evidence>
<dbReference type="PROSITE" id="PS01090">
    <property type="entry name" value="TATD_2"/>
    <property type="match status" value="1"/>
</dbReference>
<dbReference type="PANTHER" id="PTHR10060:SF15">
    <property type="entry name" value="DEOXYRIBONUCLEASE TATDN1"/>
    <property type="match status" value="1"/>
</dbReference>
<keyword evidence="6" id="KW-1185">Reference proteome</keyword>
<organism evidence="5 6">
    <name type="scientific">Passalora fulva</name>
    <name type="common">Tomato leaf mold</name>
    <name type="synonym">Cladosporium fulvum</name>
    <dbReference type="NCBI Taxonomy" id="5499"/>
    <lineage>
        <taxon>Eukaryota</taxon>
        <taxon>Fungi</taxon>
        <taxon>Dikarya</taxon>
        <taxon>Ascomycota</taxon>
        <taxon>Pezizomycotina</taxon>
        <taxon>Dothideomycetes</taxon>
        <taxon>Dothideomycetidae</taxon>
        <taxon>Mycosphaerellales</taxon>
        <taxon>Mycosphaerellaceae</taxon>
        <taxon>Fulvia</taxon>
    </lineage>
</organism>
<dbReference type="InterPro" id="IPR001130">
    <property type="entry name" value="TatD-like"/>
</dbReference>
<keyword evidence="3" id="KW-0479">Metal-binding</keyword>
<evidence type="ECO:0000256" key="4">
    <source>
        <dbReference type="ARBA" id="ARBA00022801"/>
    </source>
</evidence>
<dbReference type="OrthoDB" id="6079689at2759"/>
<proteinExistence type="inferred from homology"/>
<evidence type="ECO:0000256" key="2">
    <source>
        <dbReference type="ARBA" id="ARBA00022722"/>
    </source>
</evidence>
<evidence type="ECO:0000313" key="6">
    <source>
        <dbReference type="Proteomes" id="UP000756132"/>
    </source>
</evidence>
<sequence length="132" mass="14856">MWGVEGEAMVRFDKGHISCMASSFTQDVARIRDLSAESPGFVSAFGELGLDYDRLTHASKEMQIRTFKAQLNIFVTEKLDLPLFLHFRAACEDFIDIIRPYLPNLPNLPRGGLVHSFVGSKEEMQALVDMGF</sequence>
<dbReference type="KEGG" id="ffu:CLAFUR5_05948"/>
<protein>
    <submittedName>
        <fullName evidence="5">Deoxyribonuclease Tat-D</fullName>
    </submittedName>
</protein>
<dbReference type="PANTHER" id="PTHR10060">
    <property type="entry name" value="TATD FAMILY DEOXYRIBONUCLEASE"/>
    <property type="match status" value="1"/>
</dbReference>
<evidence type="ECO:0000313" key="5">
    <source>
        <dbReference type="EMBL" id="UJO18370.1"/>
    </source>
</evidence>
<dbReference type="InterPro" id="IPR018228">
    <property type="entry name" value="DNase_TatD-rel_CS"/>
</dbReference>
<dbReference type="Pfam" id="PF01026">
    <property type="entry name" value="TatD_DNase"/>
    <property type="match status" value="1"/>
</dbReference>
<reference evidence="5" key="2">
    <citation type="journal article" date="2022" name="Microb. Genom.">
        <title>A chromosome-scale genome assembly of the tomato pathogen Cladosporium fulvum reveals a compartmentalized genome architecture and the presence of a dispensable chromosome.</title>
        <authorList>
            <person name="Zaccaron A.Z."/>
            <person name="Chen L.H."/>
            <person name="Samaras A."/>
            <person name="Stergiopoulos I."/>
        </authorList>
    </citation>
    <scope>NUCLEOTIDE SEQUENCE</scope>
    <source>
        <strain evidence="5">Race5_Kim</strain>
    </source>
</reference>
<keyword evidence="2" id="KW-0540">Nuclease</keyword>
<dbReference type="GO" id="GO:0005829">
    <property type="term" value="C:cytosol"/>
    <property type="evidence" value="ECO:0007669"/>
    <property type="project" value="TreeGrafter"/>
</dbReference>
<dbReference type="InterPro" id="IPR032466">
    <property type="entry name" value="Metal_Hydrolase"/>
</dbReference>
<accession>A0A9Q8LJ71</accession>
<keyword evidence="4" id="KW-0378">Hydrolase</keyword>